<keyword evidence="6" id="KW-1185">Reference proteome</keyword>
<evidence type="ECO:0000259" key="2">
    <source>
        <dbReference type="PROSITE" id="PS50174"/>
    </source>
</evidence>
<dbReference type="GO" id="GO:0003676">
    <property type="term" value="F:nucleic acid binding"/>
    <property type="evidence" value="ECO:0007669"/>
    <property type="project" value="UniProtKB-UniRule"/>
</dbReference>
<dbReference type="FunCoup" id="A0A212FCU6">
    <property type="interactions" value="437"/>
</dbReference>
<feature type="domain" description="XRN2-binding (XTBD)" evidence="4">
    <location>
        <begin position="1"/>
        <end position="65"/>
    </location>
</feature>
<evidence type="ECO:0000259" key="3">
    <source>
        <dbReference type="PROSITE" id="PS51061"/>
    </source>
</evidence>
<dbReference type="InterPro" id="IPR036867">
    <property type="entry name" value="R3H_dom_sf"/>
</dbReference>
<feature type="region of interest" description="Disordered" evidence="1">
    <location>
        <begin position="74"/>
        <end position="133"/>
    </location>
</feature>
<dbReference type="InterPro" id="IPR001374">
    <property type="entry name" value="R3H_dom"/>
</dbReference>
<accession>A0A212FCU6</accession>
<evidence type="ECO:0000313" key="6">
    <source>
        <dbReference type="Proteomes" id="UP000007151"/>
    </source>
</evidence>
<dbReference type="eggNOG" id="KOG1721">
    <property type="taxonomic scope" value="Eukaryota"/>
</dbReference>
<gene>
    <name evidence="5" type="ORF">KGM_206748</name>
</gene>
<dbReference type="Proteomes" id="UP000007151">
    <property type="component" value="Unassembled WGS sequence"/>
</dbReference>
<dbReference type="InterPro" id="IPR021859">
    <property type="entry name" value="XTBD"/>
</dbReference>
<dbReference type="PANTHER" id="PTHR48430">
    <property type="entry name" value="PARTNER OF XRN-2 PROTEIN 1"/>
    <property type="match status" value="1"/>
</dbReference>
<organism evidence="5 6">
    <name type="scientific">Danaus plexippus plexippus</name>
    <dbReference type="NCBI Taxonomy" id="278856"/>
    <lineage>
        <taxon>Eukaryota</taxon>
        <taxon>Metazoa</taxon>
        <taxon>Ecdysozoa</taxon>
        <taxon>Arthropoda</taxon>
        <taxon>Hexapoda</taxon>
        <taxon>Insecta</taxon>
        <taxon>Pterygota</taxon>
        <taxon>Neoptera</taxon>
        <taxon>Endopterygota</taxon>
        <taxon>Lepidoptera</taxon>
        <taxon>Glossata</taxon>
        <taxon>Ditrysia</taxon>
        <taxon>Papilionoidea</taxon>
        <taxon>Nymphalidae</taxon>
        <taxon>Danainae</taxon>
        <taxon>Danaini</taxon>
        <taxon>Danaina</taxon>
        <taxon>Danaus</taxon>
        <taxon>Danaus</taxon>
    </lineage>
</organism>
<dbReference type="PROSITE" id="PS51827">
    <property type="entry name" value="XTBD"/>
    <property type="match status" value="1"/>
</dbReference>
<proteinExistence type="predicted"/>
<evidence type="ECO:0000256" key="1">
    <source>
        <dbReference type="SAM" id="MobiDB-lite"/>
    </source>
</evidence>
<dbReference type="SUPFAM" id="SSF82708">
    <property type="entry name" value="R3H domain"/>
    <property type="match status" value="1"/>
</dbReference>
<reference evidence="5 6" key="1">
    <citation type="journal article" date="2011" name="Cell">
        <title>The monarch butterfly genome yields insights into long-distance migration.</title>
        <authorList>
            <person name="Zhan S."/>
            <person name="Merlin C."/>
            <person name="Boore J.L."/>
            <person name="Reppert S.M."/>
        </authorList>
    </citation>
    <scope>NUCLEOTIDE SEQUENCE [LARGE SCALE GENOMIC DNA]</scope>
    <source>
        <strain evidence="5">F-2</strain>
    </source>
</reference>
<dbReference type="PROSITE" id="PS51061">
    <property type="entry name" value="R3H"/>
    <property type="match status" value="1"/>
</dbReference>
<dbReference type="InterPro" id="IPR000467">
    <property type="entry name" value="G_patch_dom"/>
</dbReference>
<name>A0A212FCU6_DANPL</name>
<feature type="domain" description="R3H" evidence="3">
    <location>
        <begin position="321"/>
        <end position="386"/>
    </location>
</feature>
<evidence type="ECO:0000259" key="4">
    <source>
        <dbReference type="PROSITE" id="PS51827"/>
    </source>
</evidence>
<feature type="domain" description="G-patch" evidence="2">
    <location>
        <begin position="273"/>
        <end position="319"/>
    </location>
</feature>
<feature type="compositionally biased region" description="Low complexity" evidence="1">
    <location>
        <begin position="111"/>
        <end position="124"/>
    </location>
</feature>
<dbReference type="Pfam" id="PF01424">
    <property type="entry name" value="R3H"/>
    <property type="match status" value="1"/>
</dbReference>
<comment type="caution">
    <text evidence="5">The sequence shown here is derived from an EMBL/GenBank/DDBJ whole genome shotgun (WGS) entry which is preliminary data.</text>
</comment>
<sequence>MERWKNMYPEDRLVCLARVFINIEFMGCRYPNEVMLEVSRLSNEVAEEYRKMKKMKLQRTFVSASEAAAVKAKGKKRKGGLVKGKPPNKAPKIDFVPQGQQVHTKIKNENNENQPNNVDSTTTDSETETKISQTTSKPISIDYLKELSKVKCVDVSKFDDTMFETPFGRFVLLINTSMTKLGNIQSSCQACKLNTTFSYEDNVYTIHINEDLIAEAPGTTKALAREAAEKLAWKKLKKHCVCLLVRENKSNKIDKLKINEVFRKKEDSGTKVENSVAVKMMKLMGWKGGGLGVDAQGIQEPIQPHLQTGKRSGLGSTPGMHHIRAAGTKLMKRLQASDDFDVELVFTNEFSKEERAALHKCAQNHGLVSKSYNSNSQRFLVVKKKLDPFSLVKAAIEKGGDTPKYKVFIPAVLAK</sequence>
<evidence type="ECO:0000313" key="5">
    <source>
        <dbReference type="EMBL" id="OWR51562.1"/>
    </source>
</evidence>
<protein>
    <submittedName>
        <fullName evidence="5">NF-kappa-B-repressing factor</fullName>
    </submittedName>
</protein>
<dbReference type="PROSITE" id="PS50174">
    <property type="entry name" value="G_PATCH"/>
    <property type="match status" value="1"/>
</dbReference>
<dbReference type="Gene3D" id="3.30.1370.50">
    <property type="entry name" value="R3H-like domain"/>
    <property type="match status" value="1"/>
</dbReference>
<dbReference type="Pfam" id="PF01585">
    <property type="entry name" value="G-patch"/>
    <property type="match status" value="1"/>
</dbReference>
<dbReference type="Pfam" id="PF11952">
    <property type="entry name" value="XTBD"/>
    <property type="match status" value="1"/>
</dbReference>
<dbReference type="SMART" id="SM00443">
    <property type="entry name" value="G_patch"/>
    <property type="match status" value="1"/>
</dbReference>
<dbReference type="InParanoid" id="A0A212FCU6"/>
<dbReference type="EMBL" id="AGBW02009148">
    <property type="protein sequence ID" value="OWR51562.1"/>
    <property type="molecule type" value="Genomic_DNA"/>
</dbReference>
<dbReference type="PANTHER" id="PTHR48430:SF1">
    <property type="entry name" value="PARTNER OF XRN-2 PROTEIN 1"/>
    <property type="match status" value="1"/>
</dbReference>
<dbReference type="KEGG" id="dpl:KGM_206748"/>
<dbReference type="AlphaFoldDB" id="A0A212FCU6"/>